<dbReference type="GO" id="GO:0006400">
    <property type="term" value="P:tRNA modification"/>
    <property type="evidence" value="ECO:0007669"/>
    <property type="project" value="UniProtKB-UniRule"/>
</dbReference>
<dbReference type="NCBIfam" id="TIGR02432">
    <property type="entry name" value="lysidine_TilS_N"/>
    <property type="match status" value="1"/>
</dbReference>
<proteinExistence type="inferred from homology"/>
<dbReference type="NCBIfam" id="TIGR02433">
    <property type="entry name" value="lysidine_TilS_C"/>
    <property type="match status" value="1"/>
</dbReference>
<evidence type="ECO:0000256" key="7">
    <source>
        <dbReference type="ARBA" id="ARBA00048539"/>
    </source>
</evidence>
<comment type="caution">
    <text evidence="10">The sequence shown here is derived from an EMBL/GenBank/DDBJ whole genome shotgun (WGS) entry which is preliminary data.</text>
</comment>
<feature type="domain" description="Lysidine-tRNA(Ile) synthetase C-terminal" evidence="9">
    <location>
        <begin position="375"/>
        <end position="448"/>
    </location>
</feature>
<keyword evidence="2 8" id="KW-0963">Cytoplasm</keyword>
<organism evidence="10 11">
    <name type="scientific">Thalassotalea marina</name>
    <dbReference type="NCBI Taxonomy" id="1673741"/>
    <lineage>
        <taxon>Bacteria</taxon>
        <taxon>Pseudomonadati</taxon>
        <taxon>Pseudomonadota</taxon>
        <taxon>Gammaproteobacteria</taxon>
        <taxon>Alteromonadales</taxon>
        <taxon>Colwelliaceae</taxon>
        <taxon>Thalassotalea</taxon>
    </lineage>
</organism>
<reference evidence="10" key="2">
    <citation type="submission" date="2020-09" db="EMBL/GenBank/DDBJ databases">
        <authorList>
            <person name="Sun Q."/>
            <person name="Kim S."/>
        </authorList>
    </citation>
    <scope>NUCLEOTIDE SEQUENCE</scope>
    <source>
        <strain evidence="10">KCTC 42731</strain>
    </source>
</reference>
<dbReference type="HAMAP" id="MF_01161">
    <property type="entry name" value="tRNA_Ile_lys_synt"/>
    <property type="match status" value="1"/>
</dbReference>
<dbReference type="InterPro" id="IPR014729">
    <property type="entry name" value="Rossmann-like_a/b/a_fold"/>
</dbReference>
<comment type="similarity">
    <text evidence="8">Belongs to the tRNA(Ile)-lysidine synthase family.</text>
</comment>
<evidence type="ECO:0000256" key="3">
    <source>
        <dbReference type="ARBA" id="ARBA00022598"/>
    </source>
</evidence>
<comment type="subcellular location">
    <subcellularLocation>
        <location evidence="1 8">Cytoplasm</location>
    </subcellularLocation>
</comment>
<dbReference type="GO" id="GO:0032267">
    <property type="term" value="F:tRNA(Ile)-lysidine synthase activity"/>
    <property type="evidence" value="ECO:0007669"/>
    <property type="project" value="UniProtKB-EC"/>
</dbReference>
<evidence type="ECO:0000256" key="4">
    <source>
        <dbReference type="ARBA" id="ARBA00022694"/>
    </source>
</evidence>
<dbReference type="AlphaFoldDB" id="A0A919BPK8"/>
<dbReference type="GO" id="GO:0005737">
    <property type="term" value="C:cytoplasm"/>
    <property type="evidence" value="ECO:0007669"/>
    <property type="project" value="UniProtKB-SubCell"/>
</dbReference>
<evidence type="ECO:0000256" key="6">
    <source>
        <dbReference type="ARBA" id="ARBA00022840"/>
    </source>
</evidence>
<gene>
    <name evidence="8 10" type="primary">tilS</name>
    <name evidence="10" type="ORF">GCM10017161_32110</name>
</gene>
<dbReference type="SUPFAM" id="SSF82829">
    <property type="entry name" value="MesJ substrate recognition domain-like"/>
    <property type="match status" value="1"/>
</dbReference>
<dbReference type="SMART" id="SM00977">
    <property type="entry name" value="TilS_C"/>
    <property type="match status" value="1"/>
</dbReference>
<keyword evidence="6 8" id="KW-0067">ATP-binding</keyword>
<keyword evidence="3 8" id="KW-0436">Ligase</keyword>
<evidence type="ECO:0000256" key="1">
    <source>
        <dbReference type="ARBA" id="ARBA00004496"/>
    </source>
</evidence>
<keyword evidence="4 8" id="KW-0819">tRNA processing</keyword>
<keyword evidence="11" id="KW-1185">Reference proteome</keyword>
<dbReference type="RefSeq" id="WP_189772731.1">
    <property type="nucleotide sequence ID" value="NZ_BNCK01000008.1"/>
</dbReference>
<dbReference type="GO" id="GO:0005524">
    <property type="term" value="F:ATP binding"/>
    <property type="evidence" value="ECO:0007669"/>
    <property type="project" value="UniProtKB-UniRule"/>
</dbReference>
<evidence type="ECO:0000313" key="10">
    <source>
        <dbReference type="EMBL" id="GHG01062.1"/>
    </source>
</evidence>
<feature type="binding site" evidence="8">
    <location>
        <begin position="25"/>
        <end position="30"/>
    </location>
    <ligand>
        <name>ATP</name>
        <dbReference type="ChEBI" id="CHEBI:30616"/>
    </ligand>
</feature>
<accession>A0A919BPK8</accession>
<evidence type="ECO:0000313" key="11">
    <source>
        <dbReference type="Proteomes" id="UP000623842"/>
    </source>
</evidence>
<dbReference type="Gene3D" id="3.40.50.620">
    <property type="entry name" value="HUPs"/>
    <property type="match status" value="1"/>
</dbReference>
<sequence length="450" mass="51312">MSLILNSLATTLQPFIKRPVWVAFSGGIDSQVLLHALANLKSSKFPDLNLNVCHVHHGLSDNADTWLAFAEHTCNQLKLPLVTHRVKLTVNARESLEAVAREARYQVFKTVCHKNAVIVTGHHQDDQWETFLLALKRGSGVQGLGAMQQLSNLGHQQQVLCRPLLNTSKRAIYDYAKLHALDWIEDESNQDTRFDRNFIRHHLTPMLTERWTAFISTVARSAQHCQEAQQILNEVAEQDLQLTLSNEGRISVEPLLALSFARQKQVIRQLLQNNDAKMPSQVQIEQALLQIQQPELSTLKVKLGDHWLRHFQSQLYLTKEYEDITSWSANVILPKAGQVSLDLPDDLGKLVISTTPDANGDKTLVFAVTNKDEQLSVQFTHNNPKILPDYRQHHRSLKKVWQELAIPTWQRNRIPLLFSQNELVAAAGQFVCQPFKQADCRQTYYLNWLA</sequence>
<evidence type="ECO:0000256" key="5">
    <source>
        <dbReference type="ARBA" id="ARBA00022741"/>
    </source>
</evidence>
<dbReference type="InterPro" id="IPR011063">
    <property type="entry name" value="TilS/TtcA_N"/>
</dbReference>
<name>A0A919BPK8_9GAMM</name>
<evidence type="ECO:0000256" key="8">
    <source>
        <dbReference type="HAMAP-Rule" id="MF_01161"/>
    </source>
</evidence>
<dbReference type="PANTHER" id="PTHR43033:SF1">
    <property type="entry name" value="TRNA(ILE)-LYSIDINE SYNTHASE-RELATED"/>
    <property type="match status" value="1"/>
</dbReference>
<dbReference type="PANTHER" id="PTHR43033">
    <property type="entry name" value="TRNA(ILE)-LYSIDINE SYNTHASE-RELATED"/>
    <property type="match status" value="1"/>
</dbReference>
<dbReference type="Pfam" id="PF09179">
    <property type="entry name" value="TilS"/>
    <property type="match status" value="1"/>
</dbReference>
<dbReference type="Pfam" id="PF01171">
    <property type="entry name" value="ATP_bind_3"/>
    <property type="match status" value="1"/>
</dbReference>
<dbReference type="InterPro" id="IPR012795">
    <property type="entry name" value="tRNA_Ile_lys_synt_N"/>
</dbReference>
<dbReference type="EMBL" id="BNCK01000008">
    <property type="protein sequence ID" value="GHG01062.1"/>
    <property type="molecule type" value="Genomic_DNA"/>
</dbReference>
<evidence type="ECO:0000256" key="2">
    <source>
        <dbReference type="ARBA" id="ARBA00022490"/>
    </source>
</evidence>
<dbReference type="Proteomes" id="UP000623842">
    <property type="component" value="Unassembled WGS sequence"/>
</dbReference>
<comment type="domain">
    <text evidence="8">The N-terminal region contains the highly conserved SGGXDS motif, predicted to be a P-loop motif involved in ATP binding.</text>
</comment>
<evidence type="ECO:0000259" key="9">
    <source>
        <dbReference type="SMART" id="SM00977"/>
    </source>
</evidence>
<dbReference type="InterPro" id="IPR012796">
    <property type="entry name" value="Lysidine-tRNA-synth_C"/>
</dbReference>
<comment type="catalytic activity">
    <reaction evidence="7 8">
        <text>cytidine(34) in tRNA(Ile2) + L-lysine + ATP = lysidine(34) in tRNA(Ile2) + AMP + diphosphate + H(+)</text>
        <dbReference type="Rhea" id="RHEA:43744"/>
        <dbReference type="Rhea" id="RHEA-COMP:10625"/>
        <dbReference type="Rhea" id="RHEA-COMP:10670"/>
        <dbReference type="ChEBI" id="CHEBI:15378"/>
        <dbReference type="ChEBI" id="CHEBI:30616"/>
        <dbReference type="ChEBI" id="CHEBI:32551"/>
        <dbReference type="ChEBI" id="CHEBI:33019"/>
        <dbReference type="ChEBI" id="CHEBI:82748"/>
        <dbReference type="ChEBI" id="CHEBI:83665"/>
        <dbReference type="ChEBI" id="CHEBI:456215"/>
        <dbReference type="EC" id="6.3.4.19"/>
    </reaction>
</comment>
<reference evidence="10" key="1">
    <citation type="journal article" date="2014" name="Int. J. Syst. Evol. Microbiol.">
        <title>Complete genome sequence of Corynebacterium casei LMG S-19264T (=DSM 44701T), isolated from a smear-ripened cheese.</title>
        <authorList>
            <consortium name="US DOE Joint Genome Institute (JGI-PGF)"/>
            <person name="Walter F."/>
            <person name="Albersmeier A."/>
            <person name="Kalinowski J."/>
            <person name="Ruckert C."/>
        </authorList>
    </citation>
    <scope>NUCLEOTIDE SEQUENCE</scope>
    <source>
        <strain evidence="10">KCTC 42731</strain>
    </source>
</reference>
<dbReference type="SUPFAM" id="SSF52402">
    <property type="entry name" value="Adenine nucleotide alpha hydrolases-like"/>
    <property type="match status" value="1"/>
</dbReference>
<keyword evidence="5 8" id="KW-0547">Nucleotide-binding</keyword>
<dbReference type="CDD" id="cd01992">
    <property type="entry name" value="TilS_N"/>
    <property type="match status" value="1"/>
</dbReference>
<dbReference type="Pfam" id="PF11734">
    <property type="entry name" value="TilS_C"/>
    <property type="match status" value="1"/>
</dbReference>
<dbReference type="EC" id="6.3.4.19" evidence="8"/>
<dbReference type="Gene3D" id="1.20.59.20">
    <property type="match status" value="1"/>
</dbReference>
<protein>
    <recommendedName>
        <fullName evidence="8">tRNA(Ile)-lysidine synthase</fullName>
        <ecNumber evidence="8">6.3.4.19</ecNumber>
    </recommendedName>
    <alternativeName>
        <fullName evidence="8">tRNA(Ile)-2-lysyl-cytidine synthase</fullName>
    </alternativeName>
    <alternativeName>
        <fullName evidence="8">tRNA(Ile)-lysidine synthetase</fullName>
    </alternativeName>
</protein>
<dbReference type="InterPro" id="IPR015262">
    <property type="entry name" value="tRNA_Ile_lys_synt_subst-bd"/>
</dbReference>
<dbReference type="InterPro" id="IPR012094">
    <property type="entry name" value="tRNA_Ile_lys_synt"/>
</dbReference>
<comment type="function">
    <text evidence="8">Ligates lysine onto the cytidine present at position 34 of the AUA codon-specific tRNA(Ile) that contains the anticodon CAU, in an ATP-dependent manner. Cytidine is converted to lysidine, thus changing the amino acid specificity of the tRNA from methionine to isoleucine.</text>
</comment>
<dbReference type="SUPFAM" id="SSF56037">
    <property type="entry name" value="PheT/TilS domain"/>
    <property type="match status" value="1"/>
</dbReference>